<dbReference type="SUPFAM" id="SSF48452">
    <property type="entry name" value="TPR-like"/>
    <property type="match status" value="1"/>
</dbReference>
<reference evidence="2" key="1">
    <citation type="submission" date="2020-01" db="EMBL/GenBank/DDBJ databases">
        <authorList>
            <person name="Meier V. D."/>
            <person name="Meier V D."/>
        </authorList>
    </citation>
    <scope>NUCLEOTIDE SEQUENCE</scope>
    <source>
        <strain evidence="2">HLG_WM_MAG_12</strain>
    </source>
</reference>
<evidence type="ECO:0008006" key="3">
    <source>
        <dbReference type="Google" id="ProtNLM"/>
    </source>
</evidence>
<dbReference type="EMBL" id="CACVAW010000010">
    <property type="protein sequence ID" value="CAA6802962.1"/>
    <property type="molecule type" value="Genomic_DNA"/>
</dbReference>
<feature type="transmembrane region" description="Helical" evidence="1">
    <location>
        <begin position="12"/>
        <end position="35"/>
    </location>
</feature>
<dbReference type="AlphaFoldDB" id="A0A6S6SHY3"/>
<keyword evidence="1" id="KW-0472">Membrane</keyword>
<proteinExistence type="predicted"/>
<accession>A0A6S6SHY3</accession>
<evidence type="ECO:0000313" key="2">
    <source>
        <dbReference type="EMBL" id="CAA6802962.1"/>
    </source>
</evidence>
<name>A0A6S6SHY3_9BACT</name>
<keyword evidence="1" id="KW-0812">Transmembrane</keyword>
<protein>
    <recommendedName>
        <fullName evidence="3">Periplasmic protein</fullName>
    </recommendedName>
</protein>
<dbReference type="InterPro" id="IPR011990">
    <property type="entry name" value="TPR-like_helical_dom_sf"/>
</dbReference>
<dbReference type="Gene3D" id="1.25.40.10">
    <property type="entry name" value="Tetratricopeptide repeat domain"/>
    <property type="match status" value="1"/>
</dbReference>
<gene>
    <name evidence="2" type="ORF">HELGO_WM2608</name>
</gene>
<evidence type="ECO:0000256" key="1">
    <source>
        <dbReference type="SAM" id="Phobius"/>
    </source>
</evidence>
<organism evidence="2">
    <name type="scientific">uncultured Campylobacterales bacterium</name>
    <dbReference type="NCBI Taxonomy" id="352960"/>
    <lineage>
        <taxon>Bacteria</taxon>
        <taxon>Pseudomonadati</taxon>
        <taxon>Campylobacterota</taxon>
        <taxon>Epsilonproteobacteria</taxon>
        <taxon>Campylobacterales</taxon>
        <taxon>environmental samples</taxon>
    </lineage>
</organism>
<sequence>MDFVFLSYKDPLFSLIVFFSLIFILSVSNYSWGIISKNKNFLLIKKFLKNKPNNINNENQKEDLLVIESYINKMEFHKAISITLNLLSKNHEQYKELLNLLSTSYIGVGLLGKARATCIEHLKIDPKNIYALEKLLYIYITQNDIKSMKDISGVLKELKLDTSHINSYINYLEICSTNDITLYSHQNEFSKKLLLQYLISNNIRDISKYNIDITKHFDLFLEKNNESYLNEHLKIKFQEYKPNFEYNLMYKCKKCNELNWIKSYICNKCYNVGSTNIIFEYRT</sequence>
<keyword evidence="1" id="KW-1133">Transmembrane helix</keyword>